<evidence type="ECO:0000256" key="2">
    <source>
        <dbReference type="ARBA" id="ARBA00023315"/>
    </source>
</evidence>
<sequence length="181" mass="20795">MKMIKTERLILRDLSYGDAENIEELAGDYDVAKTTLTIPHPYPKGVAQEFIASMKIAESEGKVVIFSIERKEDSSFIGIININIQKNYHRGELAYWIGKPYWGKGYGTEATKAIIEYGFEKLDLNKIFATSFTNNPGSWRIMEKCGLKHEGILRQHVKRLGEYIDLTYYGLLKDEYLNTNK</sequence>
<evidence type="ECO:0000313" key="5">
    <source>
        <dbReference type="EMBL" id="KQL54896.1"/>
    </source>
</evidence>
<dbReference type="InterPro" id="IPR000182">
    <property type="entry name" value="GNAT_dom"/>
</dbReference>
<dbReference type="STRING" id="157838.AN964_16215"/>
<keyword evidence="1 5" id="KW-0808">Transferase</keyword>
<comment type="similarity">
    <text evidence="3">Belongs to the acetyltransferase family. RimJ subfamily.</text>
</comment>
<keyword evidence="6" id="KW-1185">Reference proteome</keyword>
<dbReference type="InterPro" id="IPR051531">
    <property type="entry name" value="N-acetyltransferase"/>
</dbReference>
<dbReference type="RefSeq" id="WP_055740690.1">
    <property type="nucleotide sequence ID" value="NZ_JAAIWL010000010.1"/>
</dbReference>
<feature type="domain" description="N-acetyltransferase" evidence="4">
    <location>
        <begin position="9"/>
        <end position="167"/>
    </location>
</feature>
<evidence type="ECO:0000259" key="4">
    <source>
        <dbReference type="PROSITE" id="PS51186"/>
    </source>
</evidence>
<accession>A0A0Q3TLN3</accession>
<protein>
    <submittedName>
        <fullName evidence="5">Acetyltransferase</fullName>
    </submittedName>
</protein>
<keyword evidence="2" id="KW-0012">Acyltransferase</keyword>
<name>A0A0Q3TLN3_9BACI</name>
<evidence type="ECO:0000313" key="6">
    <source>
        <dbReference type="Proteomes" id="UP000051888"/>
    </source>
</evidence>
<reference evidence="5 6" key="1">
    <citation type="submission" date="2015-09" db="EMBL/GenBank/DDBJ databases">
        <title>Genome sequencing project for genomic taxonomy and phylogenomics of Bacillus-like bacteria.</title>
        <authorList>
            <person name="Liu B."/>
            <person name="Wang J."/>
            <person name="Zhu Y."/>
            <person name="Liu G."/>
            <person name="Chen Q."/>
            <person name="Chen Z."/>
            <person name="Lan J."/>
            <person name="Che J."/>
            <person name="Ge C."/>
            <person name="Shi H."/>
            <person name="Pan Z."/>
            <person name="Liu X."/>
        </authorList>
    </citation>
    <scope>NUCLEOTIDE SEQUENCE [LARGE SCALE GENOMIC DNA]</scope>
    <source>
        <strain evidence="5 6">LMG 18435</strain>
    </source>
</reference>
<dbReference type="PATRIC" id="fig|157838.3.peg.3586"/>
<dbReference type="GO" id="GO:0016747">
    <property type="term" value="F:acyltransferase activity, transferring groups other than amino-acyl groups"/>
    <property type="evidence" value="ECO:0007669"/>
    <property type="project" value="InterPro"/>
</dbReference>
<dbReference type="AlphaFoldDB" id="A0A0Q3TLN3"/>
<dbReference type="OrthoDB" id="9798081at2"/>
<organism evidence="5 6">
    <name type="scientific">Heyndrickxia shackletonii</name>
    <dbReference type="NCBI Taxonomy" id="157838"/>
    <lineage>
        <taxon>Bacteria</taxon>
        <taxon>Bacillati</taxon>
        <taxon>Bacillota</taxon>
        <taxon>Bacilli</taxon>
        <taxon>Bacillales</taxon>
        <taxon>Bacillaceae</taxon>
        <taxon>Heyndrickxia</taxon>
    </lineage>
</organism>
<dbReference type="InterPro" id="IPR016181">
    <property type="entry name" value="Acyl_CoA_acyltransferase"/>
</dbReference>
<dbReference type="Gene3D" id="3.40.630.30">
    <property type="match status" value="1"/>
</dbReference>
<dbReference type="EMBL" id="LJJC01000004">
    <property type="protein sequence ID" value="KQL54896.1"/>
    <property type="molecule type" value="Genomic_DNA"/>
</dbReference>
<comment type="caution">
    <text evidence="5">The sequence shown here is derived from an EMBL/GenBank/DDBJ whole genome shotgun (WGS) entry which is preliminary data.</text>
</comment>
<dbReference type="PROSITE" id="PS51186">
    <property type="entry name" value="GNAT"/>
    <property type="match status" value="1"/>
</dbReference>
<gene>
    <name evidence="5" type="ORF">AN964_16215</name>
</gene>
<dbReference type="PANTHER" id="PTHR43792">
    <property type="entry name" value="GNAT FAMILY, PUTATIVE (AFU_ORTHOLOGUE AFUA_3G00765)-RELATED-RELATED"/>
    <property type="match status" value="1"/>
</dbReference>
<proteinExistence type="inferred from homology"/>
<dbReference type="PANTHER" id="PTHR43792:SF8">
    <property type="entry name" value="[RIBOSOMAL PROTEIN US5]-ALANINE N-ACETYLTRANSFERASE"/>
    <property type="match status" value="1"/>
</dbReference>
<dbReference type="Proteomes" id="UP000051888">
    <property type="component" value="Unassembled WGS sequence"/>
</dbReference>
<evidence type="ECO:0000256" key="3">
    <source>
        <dbReference type="ARBA" id="ARBA00038502"/>
    </source>
</evidence>
<evidence type="ECO:0000256" key="1">
    <source>
        <dbReference type="ARBA" id="ARBA00022679"/>
    </source>
</evidence>
<dbReference type="SUPFAM" id="SSF55729">
    <property type="entry name" value="Acyl-CoA N-acyltransferases (Nat)"/>
    <property type="match status" value="1"/>
</dbReference>
<dbReference type="Pfam" id="PF13302">
    <property type="entry name" value="Acetyltransf_3"/>
    <property type="match status" value="1"/>
</dbReference>